<feature type="transmembrane region" description="Helical" evidence="5">
    <location>
        <begin position="295"/>
        <end position="314"/>
    </location>
</feature>
<evidence type="ECO:0000256" key="1">
    <source>
        <dbReference type="ARBA" id="ARBA00037999"/>
    </source>
</evidence>
<dbReference type="GO" id="GO:0008483">
    <property type="term" value="F:transaminase activity"/>
    <property type="evidence" value="ECO:0007669"/>
    <property type="project" value="UniProtKB-KW"/>
</dbReference>
<evidence type="ECO:0000313" key="6">
    <source>
        <dbReference type="EMBL" id="ABQ26522.1"/>
    </source>
</evidence>
<accession>A5G404</accession>
<keyword evidence="6" id="KW-0808">Transferase</keyword>
<dbReference type="PANTHER" id="PTHR30244:SF34">
    <property type="entry name" value="DTDP-4-AMINO-4,6-DIDEOXYGALACTOSE TRANSAMINASE"/>
    <property type="match status" value="1"/>
</dbReference>
<evidence type="ECO:0000313" key="7">
    <source>
        <dbReference type="Proteomes" id="UP000006695"/>
    </source>
</evidence>
<dbReference type="SUPFAM" id="SSF53383">
    <property type="entry name" value="PLP-dependent transferases"/>
    <property type="match status" value="1"/>
</dbReference>
<dbReference type="InterPro" id="IPR000653">
    <property type="entry name" value="DegT/StrS_aminotransferase"/>
</dbReference>
<dbReference type="GO" id="GO:0000271">
    <property type="term" value="P:polysaccharide biosynthetic process"/>
    <property type="evidence" value="ECO:0007669"/>
    <property type="project" value="TreeGrafter"/>
</dbReference>
<feature type="modified residue" description="N6-(pyridoxal phosphate)lysine" evidence="3">
    <location>
        <position position="186"/>
    </location>
</feature>
<proteinExistence type="inferred from homology"/>
<dbReference type="InterPro" id="IPR015421">
    <property type="entry name" value="PyrdxlP-dep_Trfase_major"/>
</dbReference>
<dbReference type="STRING" id="351605.Gura_2343"/>
<dbReference type="InterPro" id="IPR015422">
    <property type="entry name" value="PyrdxlP-dep_Trfase_small"/>
</dbReference>
<keyword evidence="5" id="KW-0472">Membrane</keyword>
<feature type="active site" description="Proton acceptor" evidence="2">
    <location>
        <position position="186"/>
    </location>
</feature>
<dbReference type="GO" id="GO:0030170">
    <property type="term" value="F:pyridoxal phosphate binding"/>
    <property type="evidence" value="ECO:0007669"/>
    <property type="project" value="TreeGrafter"/>
</dbReference>
<organism evidence="6 7">
    <name type="scientific">Geotalea uraniireducens (strain Rf4)</name>
    <name type="common">Geobacter uraniireducens</name>
    <dbReference type="NCBI Taxonomy" id="351605"/>
    <lineage>
        <taxon>Bacteria</taxon>
        <taxon>Pseudomonadati</taxon>
        <taxon>Thermodesulfobacteriota</taxon>
        <taxon>Desulfuromonadia</taxon>
        <taxon>Geobacterales</taxon>
        <taxon>Geobacteraceae</taxon>
        <taxon>Geotalea</taxon>
    </lineage>
</organism>
<dbReference type="EMBL" id="CP000698">
    <property type="protein sequence ID" value="ABQ26522.1"/>
    <property type="molecule type" value="Genomic_DNA"/>
</dbReference>
<comment type="similarity">
    <text evidence="1 4">Belongs to the DegT/DnrJ/EryC1 family.</text>
</comment>
<keyword evidence="3 4" id="KW-0663">Pyridoxal phosphate</keyword>
<keyword evidence="7" id="KW-1185">Reference proteome</keyword>
<dbReference type="KEGG" id="gur:Gura_2343"/>
<dbReference type="PIRSF" id="PIRSF000390">
    <property type="entry name" value="PLP_StrS"/>
    <property type="match status" value="1"/>
</dbReference>
<feature type="transmembrane region" description="Helical" evidence="5">
    <location>
        <begin position="225"/>
        <end position="243"/>
    </location>
</feature>
<evidence type="ECO:0000256" key="4">
    <source>
        <dbReference type="RuleBase" id="RU004508"/>
    </source>
</evidence>
<reference evidence="6 7" key="1">
    <citation type="submission" date="2007-05" db="EMBL/GenBank/DDBJ databases">
        <title>Complete sequence of Geobacter uraniireducens Rf4.</title>
        <authorList>
            <consortium name="US DOE Joint Genome Institute"/>
            <person name="Copeland A."/>
            <person name="Lucas S."/>
            <person name="Lapidus A."/>
            <person name="Barry K."/>
            <person name="Detter J.C."/>
            <person name="Glavina del Rio T."/>
            <person name="Hammon N."/>
            <person name="Israni S."/>
            <person name="Dalin E."/>
            <person name="Tice H."/>
            <person name="Pitluck S."/>
            <person name="Chertkov O."/>
            <person name="Brettin T."/>
            <person name="Bruce D."/>
            <person name="Han C."/>
            <person name="Schmutz J."/>
            <person name="Larimer F."/>
            <person name="Land M."/>
            <person name="Hauser L."/>
            <person name="Kyrpides N."/>
            <person name="Mikhailova N."/>
            <person name="Shelobolina E."/>
            <person name="Aklujkar M."/>
            <person name="Lovley D."/>
            <person name="Richardson P."/>
        </authorList>
    </citation>
    <scope>NUCLEOTIDE SEQUENCE [LARGE SCALE GENOMIC DNA]</scope>
    <source>
        <strain evidence="6 7">Rf4</strain>
    </source>
</reference>
<keyword evidence="5" id="KW-1133">Transmembrane helix</keyword>
<gene>
    <name evidence="6" type="ordered locus">Gura_2343</name>
</gene>
<sequence>MAMHIGRTLPPAAAPLHFKDIISGWAGLFEGVITVGRFEEELKEVYGVRHCFAVSSGKAALVLILQALNELSPERDEVLIPAYTCYSVPSAIVRAGLKVRLCDLASGTLDFDFDRLEEQLENPRILCVIPTHLFGLPADAERVKRLVNHRGIFVVEDAAQAMGAEWNGKKMGTLGDVGLFSMGRGKAFSTVEGGIILTDNDLIGRAIEKRMGAIAGYGAFDCLKVILYAVALSLLIHPWVYWLPKSLPFLKLGETHFDPSFPIRRLSSFQAGVAKGWKKKIGELKEVRLKNARKIAGYGITLPAVLGAVIPGLIRYPVLLADVETKKKILRISESMGLGISGGYPDSIDGIAKLAYLSNGNSFPVAKDIAERIVALPVHPFVSDCDIQKIGPLLI</sequence>
<name>A5G404_GEOUR</name>
<evidence type="ECO:0000256" key="3">
    <source>
        <dbReference type="PIRSR" id="PIRSR000390-2"/>
    </source>
</evidence>
<protein>
    <submittedName>
        <fullName evidence="6">DegT/DnrJ/EryC1/StrS aminotransferase</fullName>
    </submittedName>
</protein>
<evidence type="ECO:0000256" key="2">
    <source>
        <dbReference type="PIRSR" id="PIRSR000390-1"/>
    </source>
</evidence>
<dbReference type="RefSeq" id="WP_011939215.1">
    <property type="nucleotide sequence ID" value="NC_009483.1"/>
</dbReference>
<dbReference type="Gene3D" id="3.40.640.10">
    <property type="entry name" value="Type I PLP-dependent aspartate aminotransferase-like (Major domain)"/>
    <property type="match status" value="1"/>
</dbReference>
<evidence type="ECO:0000256" key="5">
    <source>
        <dbReference type="SAM" id="Phobius"/>
    </source>
</evidence>
<dbReference type="Proteomes" id="UP000006695">
    <property type="component" value="Chromosome"/>
</dbReference>
<dbReference type="InterPro" id="IPR015424">
    <property type="entry name" value="PyrdxlP-dep_Trfase"/>
</dbReference>
<keyword evidence="5" id="KW-0812">Transmembrane</keyword>
<dbReference type="Gene3D" id="3.90.1150.10">
    <property type="entry name" value="Aspartate Aminotransferase, domain 1"/>
    <property type="match status" value="1"/>
</dbReference>
<dbReference type="PANTHER" id="PTHR30244">
    <property type="entry name" value="TRANSAMINASE"/>
    <property type="match status" value="1"/>
</dbReference>
<keyword evidence="6" id="KW-0032">Aminotransferase</keyword>
<dbReference type="HOGENOM" id="CLU_036177_0_0_7"/>
<dbReference type="Pfam" id="PF01041">
    <property type="entry name" value="DegT_DnrJ_EryC1"/>
    <property type="match status" value="1"/>
</dbReference>
<dbReference type="AlphaFoldDB" id="A5G404"/>